<feature type="transmembrane region" description="Helical" evidence="6">
    <location>
        <begin position="41"/>
        <end position="60"/>
    </location>
</feature>
<keyword evidence="3 6" id="KW-0812">Transmembrane</keyword>
<reference evidence="7 8" key="1">
    <citation type="submission" date="2023-03" db="EMBL/GenBank/DDBJ databases">
        <title>NovoSphingobium album sp. nov. isolated from polycyclic aromatic hydrocarbons- and heavy-metal polluted soil.</title>
        <authorList>
            <person name="Liu Z."/>
            <person name="Wang K."/>
        </authorList>
    </citation>
    <scope>NUCLEOTIDE SEQUENCE [LARGE SCALE GENOMIC DNA]</scope>
    <source>
        <strain evidence="7 8">H3SJ31-1</strain>
    </source>
</reference>
<evidence type="ECO:0000256" key="4">
    <source>
        <dbReference type="ARBA" id="ARBA00022989"/>
    </source>
</evidence>
<name>A0ABT5WLI6_9SPHN</name>
<dbReference type="InterPro" id="IPR050833">
    <property type="entry name" value="Poly_Biosynth_Transport"/>
</dbReference>
<feature type="transmembrane region" description="Helical" evidence="6">
    <location>
        <begin position="234"/>
        <end position="254"/>
    </location>
</feature>
<feature type="transmembrane region" description="Helical" evidence="6">
    <location>
        <begin position="112"/>
        <end position="130"/>
    </location>
</feature>
<evidence type="ECO:0000256" key="3">
    <source>
        <dbReference type="ARBA" id="ARBA00022692"/>
    </source>
</evidence>
<dbReference type="PANTHER" id="PTHR30250:SF31">
    <property type="entry name" value="INNER MEMBRANE PROTEIN YGHQ"/>
    <property type="match status" value="1"/>
</dbReference>
<sequence length="413" mass="42940">MSRLFRNIGWLLGGRGVNAVFSLVYLALATRMLGLQDFGRFSLIVVLAQAIAGVASFQTWQAVVRWGSIEGEQARSAGFALALDLLSIAAGSLVAALVCWSAPFWLPLPPELRLVAFAQCLAALVAIRSTPTGILRLHDRYDLATLAESTLPATRAAGAVLATVLWPRVAGFVAAWGIAELACAATYWWLARGLTPVRLADVSLTALPRRHAGVWRFVWATNLSRSLAISAKQAILLLVGALGGAGLAGGYRVASQLGQALVQLGEAVSRAIYPEFVRAGKAARALSANMVRLAAGTSVLALVLAWIGGKWAILLLAGPEYGFAHGALVILACGGALELLGASWDALLVARARAETAFAIRAVPQIATLFAMPLAIAGHGLAGVAACVLVGSLLTVIGLGLAVQATHDLPEPA</sequence>
<evidence type="ECO:0000256" key="2">
    <source>
        <dbReference type="ARBA" id="ARBA00022475"/>
    </source>
</evidence>
<dbReference type="PANTHER" id="PTHR30250">
    <property type="entry name" value="PST FAMILY PREDICTED COLANIC ACID TRANSPORTER"/>
    <property type="match status" value="1"/>
</dbReference>
<feature type="transmembrane region" description="Helical" evidence="6">
    <location>
        <begin position="323"/>
        <end position="344"/>
    </location>
</feature>
<evidence type="ECO:0000313" key="7">
    <source>
        <dbReference type="EMBL" id="MDE8650896.1"/>
    </source>
</evidence>
<feature type="transmembrane region" description="Helical" evidence="6">
    <location>
        <begin position="382"/>
        <end position="403"/>
    </location>
</feature>
<dbReference type="InterPro" id="IPR002797">
    <property type="entry name" value="Polysacc_synth"/>
</dbReference>
<keyword evidence="4 6" id="KW-1133">Transmembrane helix</keyword>
<comment type="caution">
    <text evidence="7">The sequence shown here is derived from an EMBL/GenBank/DDBJ whole genome shotgun (WGS) entry which is preliminary data.</text>
</comment>
<feature type="transmembrane region" description="Helical" evidence="6">
    <location>
        <begin position="293"/>
        <end position="317"/>
    </location>
</feature>
<feature type="transmembrane region" description="Helical" evidence="6">
    <location>
        <begin position="12"/>
        <end position="29"/>
    </location>
</feature>
<gene>
    <name evidence="7" type="ORF">PYV00_04080</name>
</gene>
<evidence type="ECO:0000256" key="5">
    <source>
        <dbReference type="ARBA" id="ARBA00023136"/>
    </source>
</evidence>
<evidence type="ECO:0000313" key="8">
    <source>
        <dbReference type="Proteomes" id="UP001216253"/>
    </source>
</evidence>
<organism evidence="7 8">
    <name type="scientific">Novosphingobium album</name>
    <name type="common">ex Liu et al. 2023</name>
    <dbReference type="NCBI Taxonomy" id="3031130"/>
    <lineage>
        <taxon>Bacteria</taxon>
        <taxon>Pseudomonadati</taxon>
        <taxon>Pseudomonadota</taxon>
        <taxon>Alphaproteobacteria</taxon>
        <taxon>Sphingomonadales</taxon>
        <taxon>Sphingomonadaceae</taxon>
        <taxon>Novosphingobium</taxon>
    </lineage>
</organism>
<feature type="transmembrane region" description="Helical" evidence="6">
    <location>
        <begin position="356"/>
        <end position="376"/>
    </location>
</feature>
<proteinExistence type="predicted"/>
<feature type="transmembrane region" description="Helical" evidence="6">
    <location>
        <begin position="81"/>
        <end position="106"/>
    </location>
</feature>
<protein>
    <submittedName>
        <fullName evidence="7">Lipopolysaccharide biosynthesis protein</fullName>
    </submittedName>
</protein>
<evidence type="ECO:0000256" key="1">
    <source>
        <dbReference type="ARBA" id="ARBA00004651"/>
    </source>
</evidence>
<keyword evidence="8" id="KW-1185">Reference proteome</keyword>
<keyword evidence="5 6" id="KW-0472">Membrane</keyword>
<dbReference type="Pfam" id="PF01943">
    <property type="entry name" value="Polysacc_synt"/>
    <property type="match status" value="1"/>
</dbReference>
<accession>A0ABT5WLI6</accession>
<dbReference type="Proteomes" id="UP001216253">
    <property type="component" value="Unassembled WGS sequence"/>
</dbReference>
<comment type="subcellular location">
    <subcellularLocation>
        <location evidence="1">Cell membrane</location>
        <topology evidence="1">Multi-pass membrane protein</topology>
    </subcellularLocation>
</comment>
<dbReference type="EMBL" id="JARESE010000010">
    <property type="protein sequence ID" value="MDE8650896.1"/>
    <property type="molecule type" value="Genomic_DNA"/>
</dbReference>
<feature type="transmembrane region" description="Helical" evidence="6">
    <location>
        <begin position="169"/>
        <end position="190"/>
    </location>
</feature>
<dbReference type="RefSeq" id="WP_275226976.1">
    <property type="nucleotide sequence ID" value="NZ_JARESE010000010.1"/>
</dbReference>
<evidence type="ECO:0000256" key="6">
    <source>
        <dbReference type="SAM" id="Phobius"/>
    </source>
</evidence>
<keyword evidence="2" id="KW-1003">Cell membrane</keyword>